<dbReference type="KEGG" id="nfn:NFRAN_2822"/>
<reference evidence="1 2" key="1">
    <citation type="submission" date="2019-02" db="EMBL/GenBank/DDBJ databases">
        <authorList>
            <person name="Lehtovirta-Morley E L."/>
        </authorList>
    </citation>
    <scope>NUCLEOTIDE SEQUENCE [LARGE SCALE GENOMIC DNA]</scope>
    <source>
        <strain evidence="1">NFRAN1</strain>
    </source>
</reference>
<sequence length="94" mass="10287">MKVNVKLILVDSEIPQKLMIDNIIIIMIAKVIGGIEGINMDKYPENPTATVAEDDMMANTTRKPIIDARKLLLNAFIENKYSAPLLGNSDASSA</sequence>
<evidence type="ECO:0000313" key="2">
    <source>
        <dbReference type="Proteomes" id="UP000294299"/>
    </source>
</evidence>
<evidence type="ECO:0000313" key="1">
    <source>
        <dbReference type="EMBL" id="VFJ15145.1"/>
    </source>
</evidence>
<name>A0A484IHL3_9ARCH</name>
<gene>
    <name evidence="1" type="ORF">NFRAN_2822</name>
</gene>
<keyword evidence="2" id="KW-1185">Reference proteome</keyword>
<accession>A0A484IHL3</accession>
<proteinExistence type="predicted"/>
<organism evidence="1 2">
    <name type="scientific">Candidatus Nitrosocosmicus franklandianus</name>
    <dbReference type="NCBI Taxonomy" id="1798806"/>
    <lineage>
        <taxon>Archaea</taxon>
        <taxon>Nitrososphaerota</taxon>
        <taxon>Nitrososphaeria</taxon>
        <taxon>Nitrososphaerales</taxon>
        <taxon>Nitrososphaeraceae</taxon>
        <taxon>Candidatus Nitrosocosmicus</taxon>
    </lineage>
</organism>
<dbReference type="AlphaFoldDB" id="A0A484IHL3"/>
<protein>
    <submittedName>
        <fullName evidence="1">Uncharacterized protein</fullName>
    </submittedName>
</protein>
<dbReference type="EMBL" id="LR216287">
    <property type="protein sequence ID" value="VFJ15145.1"/>
    <property type="molecule type" value="Genomic_DNA"/>
</dbReference>
<dbReference type="Proteomes" id="UP000294299">
    <property type="component" value="Chromosome NFRAN"/>
</dbReference>